<protein>
    <submittedName>
        <fullName evidence="2">Uncharacterized protein</fullName>
    </submittedName>
</protein>
<sequence>MEDNNTIVIVVVFITLVLTIVFAITFAVAFPGVFTSLFALLSALFFIALVFTVAFTLTFAVLLSILRLLHQYHRNHPLGFHLDAVRYLNERGLLCCLLCHSGTQAVRLHCLKRPSLFKLNYRFQVLPNGWHLCL</sequence>
<evidence type="ECO:0000256" key="1">
    <source>
        <dbReference type="SAM" id="Phobius"/>
    </source>
</evidence>
<evidence type="ECO:0000313" key="2">
    <source>
        <dbReference type="EMBL" id="KAG7409982.1"/>
    </source>
</evidence>
<dbReference type="Proteomes" id="UP000694050">
    <property type="component" value="Unassembled WGS sequence"/>
</dbReference>
<proteinExistence type="predicted"/>
<dbReference type="EMBL" id="JAELUQ010000008">
    <property type="protein sequence ID" value="KAG7409982.1"/>
    <property type="molecule type" value="Genomic_DNA"/>
</dbReference>
<name>A0A8J5P0C9_FUSOX</name>
<organism evidence="2 3">
    <name type="scientific">Fusarium oxysporum f. sp. rapae</name>
    <dbReference type="NCBI Taxonomy" id="485398"/>
    <lineage>
        <taxon>Eukaryota</taxon>
        <taxon>Fungi</taxon>
        <taxon>Dikarya</taxon>
        <taxon>Ascomycota</taxon>
        <taxon>Pezizomycotina</taxon>
        <taxon>Sordariomycetes</taxon>
        <taxon>Hypocreomycetidae</taxon>
        <taxon>Hypocreales</taxon>
        <taxon>Nectriaceae</taxon>
        <taxon>Fusarium</taxon>
        <taxon>Fusarium oxysporum species complex</taxon>
    </lineage>
</organism>
<accession>A0A8J5P0C9</accession>
<keyword evidence="1" id="KW-1133">Transmembrane helix</keyword>
<keyword evidence="1" id="KW-0812">Transmembrane</keyword>
<dbReference type="AlphaFoldDB" id="A0A8J5P0C9"/>
<keyword evidence="1" id="KW-0472">Membrane</keyword>
<reference evidence="2" key="1">
    <citation type="submission" date="2021-04" db="EMBL/GenBank/DDBJ databases">
        <title>First draft genome resource for Brassicaceae pathogens Fusarium oxysporum f. sp. raphani and Fusarium oxysporum f. sp. rapae.</title>
        <authorList>
            <person name="Asai S."/>
        </authorList>
    </citation>
    <scope>NUCLEOTIDE SEQUENCE</scope>
    <source>
        <strain evidence="2">Tf1208</strain>
    </source>
</reference>
<evidence type="ECO:0000313" key="3">
    <source>
        <dbReference type="Proteomes" id="UP000694050"/>
    </source>
</evidence>
<feature type="transmembrane region" description="Helical" evidence="1">
    <location>
        <begin position="36"/>
        <end position="66"/>
    </location>
</feature>
<feature type="transmembrane region" description="Helical" evidence="1">
    <location>
        <begin position="7"/>
        <end position="30"/>
    </location>
</feature>
<gene>
    <name evidence="2" type="ORF">Forpe1208_v011113</name>
</gene>
<comment type="caution">
    <text evidence="2">The sequence shown here is derived from an EMBL/GenBank/DDBJ whole genome shotgun (WGS) entry which is preliminary data.</text>
</comment>